<evidence type="ECO:0000256" key="6">
    <source>
        <dbReference type="ARBA" id="ARBA00022989"/>
    </source>
</evidence>
<dbReference type="InterPro" id="IPR050297">
    <property type="entry name" value="LipidA_mod_glycosyltrf_83"/>
</dbReference>
<evidence type="ECO:0000256" key="7">
    <source>
        <dbReference type="ARBA" id="ARBA00023136"/>
    </source>
</evidence>
<comment type="caution">
    <text evidence="10">The sequence shown here is derived from an EMBL/GenBank/DDBJ whole genome shotgun (WGS) entry which is preliminary data.</text>
</comment>
<evidence type="ECO:0000259" key="9">
    <source>
        <dbReference type="Pfam" id="PF13231"/>
    </source>
</evidence>
<keyword evidence="5 8" id="KW-0812">Transmembrane</keyword>
<feature type="transmembrane region" description="Helical" evidence="8">
    <location>
        <begin position="114"/>
        <end position="132"/>
    </location>
</feature>
<name>A0A1F5T5M9_9BACT</name>
<dbReference type="GO" id="GO:0009103">
    <property type="term" value="P:lipopolysaccharide biosynthetic process"/>
    <property type="evidence" value="ECO:0007669"/>
    <property type="project" value="UniProtKB-ARBA"/>
</dbReference>
<dbReference type="PANTHER" id="PTHR33908:SF11">
    <property type="entry name" value="MEMBRANE PROTEIN"/>
    <property type="match status" value="1"/>
</dbReference>
<dbReference type="GO" id="GO:0005886">
    <property type="term" value="C:plasma membrane"/>
    <property type="evidence" value="ECO:0007669"/>
    <property type="project" value="UniProtKB-SubCell"/>
</dbReference>
<keyword evidence="6 8" id="KW-1133">Transmembrane helix</keyword>
<keyword evidence="2" id="KW-1003">Cell membrane</keyword>
<feature type="transmembrane region" description="Helical" evidence="8">
    <location>
        <begin position="12"/>
        <end position="32"/>
    </location>
</feature>
<feature type="transmembrane region" description="Helical" evidence="8">
    <location>
        <begin position="415"/>
        <end position="437"/>
    </location>
</feature>
<evidence type="ECO:0000256" key="2">
    <source>
        <dbReference type="ARBA" id="ARBA00022475"/>
    </source>
</evidence>
<evidence type="ECO:0000256" key="8">
    <source>
        <dbReference type="SAM" id="Phobius"/>
    </source>
</evidence>
<accession>A0A1F5T5M9</accession>
<evidence type="ECO:0000256" key="1">
    <source>
        <dbReference type="ARBA" id="ARBA00004651"/>
    </source>
</evidence>
<feature type="transmembrane region" description="Helical" evidence="8">
    <location>
        <begin position="189"/>
        <end position="206"/>
    </location>
</feature>
<reference evidence="10 11" key="1">
    <citation type="journal article" date="2016" name="Nat. Commun.">
        <title>Thousands of microbial genomes shed light on interconnected biogeochemical processes in an aquifer system.</title>
        <authorList>
            <person name="Anantharaman K."/>
            <person name="Brown C.T."/>
            <person name="Hug L.A."/>
            <person name="Sharon I."/>
            <person name="Castelle C.J."/>
            <person name="Probst A.J."/>
            <person name="Thomas B.C."/>
            <person name="Singh A."/>
            <person name="Wilkins M.J."/>
            <person name="Karaoz U."/>
            <person name="Brodie E.L."/>
            <person name="Williams K.H."/>
            <person name="Hubbard S.S."/>
            <person name="Banfield J.F."/>
        </authorList>
    </citation>
    <scope>NUCLEOTIDE SEQUENCE [LARGE SCALE GENOMIC DNA]</scope>
</reference>
<dbReference type="InterPro" id="IPR038731">
    <property type="entry name" value="RgtA/B/C-like"/>
</dbReference>
<feature type="transmembrane region" description="Helical" evidence="8">
    <location>
        <begin position="348"/>
        <end position="368"/>
    </location>
</feature>
<dbReference type="GO" id="GO:0016763">
    <property type="term" value="F:pentosyltransferase activity"/>
    <property type="evidence" value="ECO:0007669"/>
    <property type="project" value="TreeGrafter"/>
</dbReference>
<keyword evidence="4" id="KW-0808">Transferase</keyword>
<comment type="subcellular location">
    <subcellularLocation>
        <location evidence="1">Cell membrane</location>
        <topology evidence="1">Multi-pass membrane protein</topology>
    </subcellularLocation>
</comment>
<feature type="transmembrane region" description="Helical" evidence="8">
    <location>
        <begin position="315"/>
        <end position="336"/>
    </location>
</feature>
<evidence type="ECO:0000256" key="5">
    <source>
        <dbReference type="ARBA" id="ARBA00022692"/>
    </source>
</evidence>
<gene>
    <name evidence="10" type="ORF">A2482_00600</name>
</gene>
<organism evidence="10 11">
    <name type="scientific">Candidatus Falkowbacteria bacterium RIFOXYC2_FULL_48_21</name>
    <dbReference type="NCBI Taxonomy" id="1798005"/>
    <lineage>
        <taxon>Bacteria</taxon>
        <taxon>Candidatus Falkowiibacteriota</taxon>
    </lineage>
</organism>
<feature type="transmembrane region" description="Helical" evidence="8">
    <location>
        <begin position="165"/>
        <end position="182"/>
    </location>
</feature>
<evidence type="ECO:0000313" key="10">
    <source>
        <dbReference type="EMBL" id="OGF34278.1"/>
    </source>
</evidence>
<evidence type="ECO:0000256" key="4">
    <source>
        <dbReference type="ARBA" id="ARBA00022679"/>
    </source>
</evidence>
<keyword evidence="3" id="KW-0328">Glycosyltransferase</keyword>
<dbReference type="EMBL" id="MFGM01000074">
    <property type="protein sequence ID" value="OGF34278.1"/>
    <property type="molecule type" value="Genomic_DNA"/>
</dbReference>
<feature type="transmembrane region" description="Helical" evidence="8">
    <location>
        <begin position="92"/>
        <end position="108"/>
    </location>
</feature>
<evidence type="ECO:0000313" key="11">
    <source>
        <dbReference type="Proteomes" id="UP000178656"/>
    </source>
</evidence>
<dbReference type="Proteomes" id="UP000178656">
    <property type="component" value="Unassembled WGS sequence"/>
</dbReference>
<keyword evidence="7 8" id="KW-0472">Membrane</keyword>
<sequence>MEKLSTKVKVLLGAVMVVFFVLYGSFFFLNTFQSAQDRDDHLIFNWPDEMANSAFIGQFVDSGKFSLPEELNSAVGNIIHPRSTNVRADGEIVPAAFLGFTIVYGLLAKLVGLFAVNFLTPLFGVLAALALFGLARNVFGVRAGLISFILCLTLGTLHYYSSLVMLPNVFFVFCALAGFYFLSNCGREGKNYQLLFVGFFLALSAITRPMEAIWLVLPLIVCVFVYRDGFASAKFLLILVGAILPVGLFLYYNYQTYGAIFASGYLQGDATSLLGGLPPEVAHGGAVPAWRNYLRLAFAPFGFYERTIWSNVYNFIIKLLWPYLTLFGVGLTCWFVDRFKQKTTKEQFVFIVSGLMISVFLIIYYGSWKFADALVVDNNTISNSFARYWLPIHLFFIPIVAYAIDVTWQWKWPVALKYAGASVVVVGLMLFSFRLTYLTPGDGLIAQGGVMKSYYERYDVVKKLIVPDSIIIFDRTDKLFFPEYRLVDFNYNYQIFPQLKKVINKFPVYYLSYLPDELIGKINAEKLDNLGLKLEKFASVDNEYELLRLVEIK</sequence>
<feature type="transmembrane region" description="Helical" evidence="8">
    <location>
        <begin position="388"/>
        <end position="408"/>
    </location>
</feature>
<feature type="domain" description="Glycosyltransferase RgtA/B/C/D-like" evidence="9">
    <location>
        <begin position="111"/>
        <end position="246"/>
    </location>
</feature>
<feature type="transmembrane region" description="Helical" evidence="8">
    <location>
        <begin position="139"/>
        <end position="159"/>
    </location>
</feature>
<evidence type="ECO:0000256" key="3">
    <source>
        <dbReference type="ARBA" id="ARBA00022676"/>
    </source>
</evidence>
<dbReference type="AlphaFoldDB" id="A0A1F5T5M9"/>
<feature type="transmembrane region" description="Helical" evidence="8">
    <location>
        <begin position="235"/>
        <end position="254"/>
    </location>
</feature>
<dbReference type="PANTHER" id="PTHR33908">
    <property type="entry name" value="MANNOSYLTRANSFERASE YKCB-RELATED"/>
    <property type="match status" value="1"/>
</dbReference>
<proteinExistence type="predicted"/>
<dbReference type="Pfam" id="PF13231">
    <property type="entry name" value="PMT_2"/>
    <property type="match status" value="1"/>
</dbReference>
<protein>
    <recommendedName>
        <fullName evidence="9">Glycosyltransferase RgtA/B/C/D-like domain-containing protein</fullName>
    </recommendedName>
</protein>